<accession>A0A1Y2F074</accession>
<dbReference type="Proteomes" id="UP000193467">
    <property type="component" value="Unassembled WGS sequence"/>
</dbReference>
<proteinExistence type="predicted"/>
<evidence type="ECO:0000313" key="3">
    <source>
        <dbReference type="Proteomes" id="UP000193467"/>
    </source>
</evidence>
<dbReference type="SUPFAM" id="SSF109604">
    <property type="entry name" value="HD-domain/PDEase-like"/>
    <property type="match status" value="1"/>
</dbReference>
<protein>
    <recommendedName>
        <fullName evidence="1">HD domain-containing protein</fullName>
    </recommendedName>
</protein>
<evidence type="ECO:0000313" key="2">
    <source>
        <dbReference type="EMBL" id="ORY77249.1"/>
    </source>
</evidence>
<dbReference type="InterPro" id="IPR006674">
    <property type="entry name" value="HD_domain"/>
</dbReference>
<evidence type="ECO:0000259" key="1">
    <source>
        <dbReference type="Pfam" id="PF01966"/>
    </source>
</evidence>
<keyword evidence="3" id="KW-1185">Reference proteome</keyword>
<reference evidence="2 3" key="1">
    <citation type="submission" date="2016-07" db="EMBL/GenBank/DDBJ databases">
        <title>Pervasive Adenine N6-methylation of Active Genes in Fungi.</title>
        <authorList>
            <consortium name="DOE Joint Genome Institute"/>
            <person name="Mondo S.J."/>
            <person name="Dannebaum R.O."/>
            <person name="Kuo R.C."/>
            <person name="Labutti K."/>
            <person name="Haridas S."/>
            <person name="Kuo A."/>
            <person name="Salamov A."/>
            <person name="Ahrendt S.R."/>
            <person name="Lipzen A."/>
            <person name="Sullivan W."/>
            <person name="Andreopoulos W.B."/>
            <person name="Clum A."/>
            <person name="Lindquist E."/>
            <person name="Daum C."/>
            <person name="Ramamoorthy G.K."/>
            <person name="Gryganskyi A."/>
            <person name="Culley D."/>
            <person name="Magnuson J.K."/>
            <person name="James T.Y."/>
            <person name="O'Malley M.A."/>
            <person name="Stajich J.E."/>
            <person name="Spatafora J.W."/>
            <person name="Visel A."/>
            <person name="Grigoriev I.V."/>
        </authorList>
    </citation>
    <scope>NUCLEOTIDE SEQUENCE [LARGE SCALE GENOMIC DNA]</scope>
    <source>
        <strain evidence="2 3">62-1032</strain>
    </source>
</reference>
<feature type="domain" description="HD" evidence="1">
    <location>
        <begin position="37"/>
        <end position="151"/>
    </location>
</feature>
<dbReference type="Gene3D" id="1.10.3210.50">
    <property type="match status" value="1"/>
</dbReference>
<sequence length="250" mass="27577">MTVASPASSVPSPATLIAHFEAIARAHHSNYDPSHDYHHITRVVSFSLLLSRSLPSPVDSLVIHLSALAHDLIDKKYLPPGSTLTAAEHLAPHWKGFEEIISAEQRALVERIVDNVSYSKEVKRIKNGEETEWHRSCRELHCVQDADKLDAIGAFGILRCAAYSGATLVPLHTPPSTNTSPTPTSAPAKSSAIDHFHEKLFNLEGMMKTEKGREMARKRTERMSEFVEWVGEEWEDVEAGLKVGGGAELN</sequence>
<name>A0A1Y2F074_9BASI</name>
<dbReference type="PANTHER" id="PTHR33594:SF1">
    <property type="entry name" value="HD_PDEASE DOMAIN-CONTAINING PROTEIN"/>
    <property type="match status" value="1"/>
</dbReference>
<gene>
    <name evidence="2" type="ORF">BCR35DRAFT_292314</name>
</gene>
<dbReference type="InParanoid" id="A0A1Y2F074"/>
<dbReference type="OrthoDB" id="16547at2759"/>
<dbReference type="STRING" id="106004.A0A1Y2F074"/>
<dbReference type="Pfam" id="PF01966">
    <property type="entry name" value="HD"/>
    <property type="match status" value="1"/>
</dbReference>
<dbReference type="AlphaFoldDB" id="A0A1Y2F074"/>
<dbReference type="EMBL" id="MCGR01000032">
    <property type="protein sequence ID" value="ORY77249.1"/>
    <property type="molecule type" value="Genomic_DNA"/>
</dbReference>
<comment type="caution">
    <text evidence="2">The sequence shown here is derived from an EMBL/GenBank/DDBJ whole genome shotgun (WGS) entry which is preliminary data.</text>
</comment>
<dbReference type="PANTHER" id="PTHR33594">
    <property type="entry name" value="SUPERFAMILY HYDROLASE, PUTATIVE (AFU_ORTHOLOGUE AFUA_1G03035)-RELATED"/>
    <property type="match status" value="1"/>
</dbReference>
<organism evidence="2 3">
    <name type="scientific">Leucosporidium creatinivorum</name>
    <dbReference type="NCBI Taxonomy" id="106004"/>
    <lineage>
        <taxon>Eukaryota</taxon>
        <taxon>Fungi</taxon>
        <taxon>Dikarya</taxon>
        <taxon>Basidiomycota</taxon>
        <taxon>Pucciniomycotina</taxon>
        <taxon>Microbotryomycetes</taxon>
        <taxon>Leucosporidiales</taxon>
        <taxon>Leucosporidium</taxon>
    </lineage>
</organism>